<dbReference type="InterPro" id="IPR036866">
    <property type="entry name" value="RibonucZ/Hydroxyglut_hydro"/>
</dbReference>
<dbReference type="PANTHER" id="PTHR46018">
    <property type="entry name" value="ZINC PHOSPHODIESTERASE ELAC PROTEIN 1"/>
    <property type="match status" value="1"/>
</dbReference>
<dbReference type="SMART" id="SM00849">
    <property type="entry name" value="Lactamase_B"/>
    <property type="match status" value="1"/>
</dbReference>
<dbReference type="GO" id="GO:0042781">
    <property type="term" value="F:3'-tRNA processing endoribonuclease activity"/>
    <property type="evidence" value="ECO:0007669"/>
    <property type="project" value="TreeGrafter"/>
</dbReference>
<organism evidence="3 4">
    <name type="scientific">Carnobacterium maltaromaticum</name>
    <name type="common">Carnobacterium piscicola</name>
    <dbReference type="NCBI Taxonomy" id="2751"/>
    <lineage>
        <taxon>Bacteria</taxon>
        <taxon>Bacillati</taxon>
        <taxon>Bacillota</taxon>
        <taxon>Bacilli</taxon>
        <taxon>Lactobacillales</taxon>
        <taxon>Carnobacteriaceae</taxon>
        <taxon>Carnobacterium</taxon>
    </lineage>
</organism>
<dbReference type="InterPro" id="IPR001279">
    <property type="entry name" value="Metallo-B-lactamas"/>
</dbReference>
<evidence type="ECO:0000313" key="4">
    <source>
        <dbReference type="Proteomes" id="UP001290462"/>
    </source>
</evidence>
<dbReference type="AlphaFoldDB" id="A0AAW9JXV8"/>
<protein>
    <submittedName>
        <fullName evidence="3">MBL fold metallo-hydrolase</fullName>
    </submittedName>
</protein>
<name>A0AAW9JXV8_CARML</name>
<dbReference type="GeneID" id="83605486"/>
<sequence>MKLTILGYWGGYPINNEGTSSYLVESEGYHLLIDAGSASLISLENHLDPLELDAVILSHYHHDHVADIGVLQFMRLLKRKNNGEDRASLLPIHAHTENAAGFAALTLERVSEGVAYKETDKLNIGPFEITFMRTLHPVPCFAMRIKEVKTGKVLVYTADSGFLPDFVPFSEKADLLLADTNFFEGMENHQVHMTSLEVARIAKKAEVKTLVLTHLPQIGDLELLKAQAINHAEGIEVLLAKKDLVIDL</sequence>
<dbReference type="EMBL" id="JAVBVO010000003">
    <property type="protein sequence ID" value="MDZ5758475.1"/>
    <property type="molecule type" value="Genomic_DNA"/>
</dbReference>
<keyword evidence="1" id="KW-0862">Zinc</keyword>
<proteinExistence type="predicted"/>
<evidence type="ECO:0000313" key="3">
    <source>
        <dbReference type="EMBL" id="MDZ5758475.1"/>
    </source>
</evidence>
<evidence type="ECO:0000256" key="1">
    <source>
        <dbReference type="ARBA" id="ARBA00022833"/>
    </source>
</evidence>
<gene>
    <name evidence="3" type="ORF">RAK27_07335</name>
</gene>
<dbReference type="RefSeq" id="WP_057000722.1">
    <property type="nucleotide sequence ID" value="NZ_CAJGUR010000058.1"/>
</dbReference>
<reference evidence="3" key="1">
    <citation type="submission" date="2023-08" db="EMBL/GenBank/DDBJ databases">
        <title>Genomic characterization of piscicolin 126 produced by Carnobacterium maltaromaticum CM22 strain isolated from salmon (Salmo salar).</title>
        <authorList>
            <person name="Gonzalez-Gragera E."/>
            <person name="Garcia-Lopez J.D."/>
            <person name="Teso-Perez C."/>
            <person name="Gimenez-Hernandez I."/>
            <person name="Peralta-Sanchez J.M."/>
            <person name="Valdivia E."/>
            <person name="Montalban-Lopez M."/>
            <person name="Martin-Platero A.M."/>
            <person name="Banos A."/>
            <person name="Martinez-Bueno M."/>
        </authorList>
    </citation>
    <scope>NUCLEOTIDE SEQUENCE</scope>
    <source>
        <strain evidence="3">CM22</strain>
    </source>
</reference>
<accession>A0AAW9JXV8</accession>
<dbReference type="Pfam" id="PF12706">
    <property type="entry name" value="Lactamase_B_2"/>
    <property type="match status" value="1"/>
</dbReference>
<evidence type="ECO:0000259" key="2">
    <source>
        <dbReference type="SMART" id="SM00849"/>
    </source>
</evidence>
<comment type="caution">
    <text evidence="3">The sequence shown here is derived from an EMBL/GenBank/DDBJ whole genome shotgun (WGS) entry which is preliminary data.</text>
</comment>
<dbReference type="Gene3D" id="3.60.15.10">
    <property type="entry name" value="Ribonuclease Z/Hydroxyacylglutathione hydrolase-like"/>
    <property type="match status" value="1"/>
</dbReference>
<feature type="domain" description="Metallo-beta-lactamase" evidence="2">
    <location>
        <begin position="18"/>
        <end position="214"/>
    </location>
</feature>
<dbReference type="SUPFAM" id="SSF56281">
    <property type="entry name" value="Metallo-hydrolase/oxidoreductase"/>
    <property type="match status" value="1"/>
</dbReference>
<dbReference type="Proteomes" id="UP001290462">
    <property type="component" value="Unassembled WGS sequence"/>
</dbReference>
<dbReference type="PANTHER" id="PTHR46018:SF4">
    <property type="entry name" value="METALLO-HYDROLASE YHFI-RELATED"/>
    <property type="match status" value="1"/>
</dbReference>
<dbReference type="CDD" id="cd07716">
    <property type="entry name" value="RNaseZ_short-form-like_MBL-fold"/>
    <property type="match status" value="1"/>
</dbReference>